<name>A0AAD7ACF2_9AGAR</name>
<evidence type="ECO:0000313" key="1">
    <source>
        <dbReference type="EMBL" id="KAJ7355281.1"/>
    </source>
</evidence>
<dbReference type="Proteomes" id="UP001218218">
    <property type="component" value="Unassembled WGS sequence"/>
</dbReference>
<dbReference type="EMBL" id="JARIHO010000009">
    <property type="protein sequence ID" value="KAJ7355281.1"/>
    <property type="molecule type" value="Genomic_DNA"/>
</dbReference>
<gene>
    <name evidence="1" type="ORF">DFH08DRAFT_803329</name>
</gene>
<accession>A0AAD7ACF2</accession>
<keyword evidence="2" id="KW-1185">Reference proteome</keyword>
<dbReference type="AlphaFoldDB" id="A0AAD7ACF2"/>
<proteinExistence type="predicted"/>
<sequence length="150" mass="16911">MNIFPPYMDKKDTPADVLAKCLFYFDTIEACGTAVETLRKCLLAHLRLLVQTFKSTLSEAAKVQLWDRLTREKSASSVQLMPQGWDRWERTACDRSIFGTCILLISHWAFRPEPVDAAVVSGPQKKAESKADTDRRKKLDSAMEALMNAG</sequence>
<evidence type="ECO:0000313" key="2">
    <source>
        <dbReference type="Proteomes" id="UP001218218"/>
    </source>
</evidence>
<protein>
    <submittedName>
        <fullName evidence="1">Uncharacterized protein</fullName>
    </submittedName>
</protein>
<reference evidence="1" key="1">
    <citation type="submission" date="2023-03" db="EMBL/GenBank/DDBJ databases">
        <title>Massive genome expansion in bonnet fungi (Mycena s.s.) driven by repeated elements and novel gene families across ecological guilds.</title>
        <authorList>
            <consortium name="Lawrence Berkeley National Laboratory"/>
            <person name="Harder C.B."/>
            <person name="Miyauchi S."/>
            <person name="Viragh M."/>
            <person name="Kuo A."/>
            <person name="Thoen E."/>
            <person name="Andreopoulos B."/>
            <person name="Lu D."/>
            <person name="Skrede I."/>
            <person name="Drula E."/>
            <person name="Henrissat B."/>
            <person name="Morin E."/>
            <person name="Kohler A."/>
            <person name="Barry K."/>
            <person name="LaButti K."/>
            <person name="Morin E."/>
            <person name="Salamov A."/>
            <person name="Lipzen A."/>
            <person name="Mereny Z."/>
            <person name="Hegedus B."/>
            <person name="Baldrian P."/>
            <person name="Stursova M."/>
            <person name="Weitz H."/>
            <person name="Taylor A."/>
            <person name="Grigoriev I.V."/>
            <person name="Nagy L.G."/>
            <person name="Martin F."/>
            <person name="Kauserud H."/>
        </authorList>
    </citation>
    <scope>NUCLEOTIDE SEQUENCE</scope>
    <source>
        <strain evidence="1">CBHHK002</strain>
    </source>
</reference>
<comment type="caution">
    <text evidence="1">The sequence shown here is derived from an EMBL/GenBank/DDBJ whole genome shotgun (WGS) entry which is preliminary data.</text>
</comment>
<organism evidence="1 2">
    <name type="scientific">Mycena albidolilacea</name>
    <dbReference type="NCBI Taxonomy" id="1033008"/>
    <lineage>
        <taxon>Eukaryota</taxon>
        <taxon>Fungi</taxon>
        <taxon>Dikarya</taxon>
        <taxon>Basidiomycota</taxon>
        <taxon>Agaricomycotina</taxon>
        <taxon>Agaricomycetes</taxon>
        <taxon>Agaricomycetidae</taxon>
        <taxon>Agaricales</taxon>
        <taxon>Marasmiineae</taxon>
        <taxon>Mycenaceae</taxon>
        <taxon>Mycena</taxon>
    </lineage>
</organism>